<evidence type="ECO:0000256" key="3">
    <source>
        <dbReference type="ARBA" id="ARBA00022801"/>
    </source>
</evidence>
<dbReference type="PANTHER" id="PTHR39178:SF1">
    <property type="entry name" value="RIBOSOMAL-PROCESSING CYSTEINE PROTEASE PRP"/>
    <property type="match status" value="1"/>
</dbReference>
<evidence type="ECO:0000256" key="5">
    <source>
        <dbReference type="ARBA" id="ARBA00044503"/>
    </source>
</evidence>
<comment type="caution">
    <text evidence="7">The sequence shown here is derived from an EMBL/GenBank/DDBJ whole genome shotgun (WGS) entry which is preliminary data.</text>
</comment>
<dbReference type="GO" id="GO:0042254">
    <property type="term" value="P:ribosome biogenesis"/>
    <property type="evidence" value="ECO:0007669"/>
    <property type="project" value="UniProtKB-KW"/>
</dbReference>
<proteinExistence type="inferred from homology"/>
<dbReference type="Pfam" id="PF04327">
    <property type="entry name" value="Peptidase_Prp"/>
    <property type="match status" value="1"/>
</dbReference>
<name>A0A559IHV9_9BACL</name>
<dbReference type="OrthoDB" id="48998at2"/>
<dbReference type="Proteomes" id="UP000318102">
    <property type="component" value="Unassembled WGS sequence"/>
</dbReference>
<keyword evidence="8" id="KW-1185">Reference proteome</keyword>
<reference evidence="7 8" key="1">
    <citation type="submission" date="2019-07" db="EMBL/GenBank/DDBJ databases">
        <authorList>
            <person name="Kim J."/>
        </authorList>
    </citation>
    <scope>NUCLEOTIDE SEQUENCE [LARGE SCALE GENOMIC DNA]</scope>
    <source>
        <strain evidence="7 8">N4</strain>
    </source>
</reference>
<evidence type="ECO:0000256" key="2">
    <source>
        <dbReference type="ARBA" id="ARBA00022670"/>
    </source>
</evidence>
<accession>A0A559IHV9</accession>
<evidence type="ECO:0000256" key="4">
    <source>
        <dbReference type="ARBA" id="ARBA00022807"/>
    </source>
</evidence>
<keyword evidence="3" id="KW-0378">Hydrolase</keyword>
<dbReference type="AlphaFoldDB" id="A0A559IHV9"/>
<keyword evidence="2 7" id="KW-0645">Protease</keyword>
<gene>
    <name evidence="7" type="ORF">FPZ44_22555</name>
</gene>
<protein>
    <recommendedName>
        <fullName evidence="6">Ribosomal processing cysteine protease Prp</fullName>
    </recommendedName>
</protein>
<keyword evidence="4" id="KW-0788">Thiol protease</keyword>
<dbReference type="NCBIfam" id="NF011126">
    <property type="entry name" value="PRK14553.1-6"/>
    <property type="match status" value="1"/>
</dbReference>
<organism evidence="7 8">
    <name type="scientific">Paenibacillus agilis</name>
    <dbReference type="NCBI Taxonomy" id="3020863"/>
    <lineage>
        <taxon>Bacteria</taxon>
        <taxon>Bacillati</taxon>
        <taxon>Bacillota</taxon>
        <taxon>Bacilli</taxon>
        <taxon>Bacillales</taxon>
        <taxon>Paenibacillaceae</taxon>
        <taxon>Paenibacillus</taxon>
    </lineage>
</organism>
<evidence type="ECO:0000256" key="1">
    <source>
        <dbReference type="ARBA" id="ARBA00022517"/>
    </source>
</evidence>
<dbReference type="InterPro" id="IPR036764">
    <property type="entry name" value="Peptidase_Prp_sf"/>
</dbReference>
<dbReference type="GO" id="GO:0008234">
    <property type="term" value="F:cysteine-type peptidase activity"/>
    <property type="evidence" value="ECO:0007669"/>
    <property type="project" value="UniProtKB-KW"/>
</dbReference>
<dbReference type="SUPFAM" id="SSF118010">
    <property type="entry name" value="TM1457-like"/>
    <property type="match status" value="1"/>
</dbReference>
<comment type="similarity">
    <text evidence="5">Belongs to the Prp family.</text>
</comment>
<dbReference type="Gene3D" id="3.30.70.1490">
    <property type="entry name" value="Cysteine protease Prp"/>
    <property type="match status" value="1"/>
</dbReference>
<dbReference type="GO" id="GO:0006508">
    <property type="term" value="P:proteolysis"/>
    <property type="evidence" value="ECO:0007669"/>
    <property type="project" value="UniProtKB-KW"/>
</dbReference>
<sequence length="113" mass="12427">MIRVTIYRNSEGLIERFAIKGHANYAPHGEDIVCAGVSAVSIGVVNAIEALTGVELECQMKDGFLNGSVPVLNDSHRSEQVQLLLESMVVSLNTMEDSYGSYIQIKENNSKRR</sequence>
<dbReference type="CDD" id="cd16332">
    <property type="entry name" value="Prp-like"/>
    <property type="match status" value="1"/>
</dbReference>
<dbReference type="RefSeq" id="WP_144994174.1">
    <property type="nucleotide sequence ID" value="NZ_VNJK01000004.1"/>
</dbReference>
<evidence type="ECO:0000313" key="7">
    <source>
        <dbReference type="EMBL" id="TVX87262.1"/>
    </source>
</evidence>
<keyword evidence="1" id="KW-0690">Ribosome biogenesis</keyword>
<dbReference type="PANTHER" id="PTHR39178">
    <property type="entry name" value="HYPOTHETICAL RIBOSOME-ASSOCIATED PROTEIN"/>
    <property type="match status" value="1"/>
</dbReference>
<evidence type="ECO:0000256" key="6">
    <source>
        <dbReference type="ARBA" id="ARBA00044538"/>
    </source>
</evidence>
<dbReference type="InterPro" id="IPR007422">
    <property type="entry name" value="Peptidase_Prp"/>
</dbReference>
<dbReference type="EMBL" id="VNJK01000004">
    <property type="protein sequence ID" value="TVX87262.1"/>
    <property type="molecule type" value="Genomic_DNA"/>
</dbReference>
<evidence type="ECO:0000313" key="8">
    <source>
        <dbReference type="Proteomes" id="UP000318102"/>
    </source>
</evidence>